<accession>A0AA39XKR2</accession>
<dbReference type="EMBL" id="JAULSR010000001">
    <property type="protein sequence ID" value="KAK0635806.1"/>
    <property type="molecule type" value="Genomic_DNA"/>
</dbReference>
<organism evidence="2 3">
    <name type="scientific">Bombardia bombarda</name>
    <dbReference type="NCBI Taxonomy" id="252184"/>
    <lineage>
        <taxon>Eukaryota</taxon>
        <taxon>Fungi</taxon>
        <taxon>Dikarya</taxon>
        <taxon>Ascomycota</taxon>
        <taxon>Pezizomycotina</taxon>
        <taxon>Sordariomycetes</taxon>
        <taxon>Sordariomycetidae</taxon>
        <taxon>Sordariales</taxon>
        <taxon>Lasiosphaeriaceae</taxon>
        <taxon>Bombardia</taxon>
    </lineage>
</organism>
<proteinExistence type="predicted"/>
<reference evidence="2" key="1">
    <citation type="submission" date="2023-06" db="EMBL/GenBank/DDBJ databases">
        <title>Genome-scale phylogeny and comparative genomics of the fungal order Sordariales.</title>
        <authorList>
            <consortium name="Lawrence Berkeley National Laboratory"/>
            <person name="Hensen N."/>
            <person name="Bonometti L."/>
            <person name="Westerberg I."/>
            <person name="Brannstrom I.O."/>
            <person name="Guillou S."/>
            <person name="Cros-Aarteil S."/>
            <person name="Calhoun S."/>
            <person name="Haridas S."/>
            <person name="Kuo A."/>
            <person name="Mondo S."/>
            <person name="Pangilinan J."/>
            <person name="Riley R."/>
            <person name="LaButti K."/>
            <person name="Andreopoulos B."/>
            <person name="Lipzen A."/>
            <person name="Chen C."/>
            <person name="Yanf M."/>
            <person name="Daum C."/>
            <person name="Ng V."/>
            <person name="Clum A."/>
            <person name="Steindorff A."/>
            <person name="Ohm R."/>
            <person name="Martin F."/>
            <person name="Silar P."/>
            <person name="Natvig D."/>
            <person name="Lalanne C."/>
            <person name="Gautier V."/>
            <person name="Ament-velasquez S.L."/>
            <person name="Kruys A."/>
            <person name="Hutchinson M.I."/>
            <person name="Powell A.J."/>
            <person name="Barry K."/>
            <person name="Miller A.N."/>
            <person name="Grigoriev I.V."/>
            <person name="Debuchy R."/>
            <person name="Gladieux P."/>
            <person name="Thoren M.H."/>
            <person name="Johannesson H."/>
        </authorList>
    </citation>
    <scope>NUCLEOTIDE SEQUENCE</scope>
    <source>
        <strain evidence="2">SMH3391-2</strain>
    </source>
</reference>
<sequence length="173" mass="18836">MSANVVSALRCSFRTVSRRPIRPQFTRSIGRRGYASDHGNSGKTSDLPWLVTAVAVTVPGSILIWRSGHKKPGHGSHDKTKAHEGHEEKEKAETPKKEPSTEPSDDTKDEPKDEPSENDKFEDGSSSSDDDDAPPTPSSSDGGESKEINDNKESQEGKLTDKPASKRVDPTEK</sequence>
<protein>
    <submittedName>
        <fullName evidence="2">Uncharacterized protein</fullName>
    </submittedName>
</protein>
<feature type="region of interest" description="Disordered" evidence="1">
    <location>
        <begin position="67"/>
        <end position="173"/>
    </location>
</feature>
<feature type="compositionally biased region" description="Basic and acidic residues" evidence="1">
    <location>
        <begin position="143"/>
        <end position="173"/>
    </location>
</feature>
<evidence type="ECO:0000313" key="3">
    <source>
        <dbReference type="Proteomes" id="UP001174934"/>
    </source>
</evidence>
<feature type="compositionally biased region" description="Basic and acidic residues" evidence="1">
    <location>
        <begin position="75"/>
        <end position="123"/>
    </location>
</feature>
<evidence type="ECO:0000313" key="2">
    <source>
        <dbReference type="EMBL" id="KAK0635806.1"/>
    </source>
</evidence>
<keyword evidence="3" id="KW-1185">Reference proteome</keyword>
<dbReference type="Proteomes" id="UP001174934">
    <property type="component" value="Unassembled WGS sequence"/>
</dbReference>
<evidence type="ECO:0000256" key="1">
    <source>
        <dbReference type="SAM" id="MobiDB-lite"/>
    </source>
</evidence>
<name>A0AA39XKR2_9PEZI</name>
<gene>
    <name evidence="2" type="ORF">B0T17DRAFT_612621</name>
</gene>
<comment type="caution">
    <text evidence="2">The sequence shown here is derived from an EMBL/GenBank/DDBJ whole genome shotgun (WGS) entry which is preliminary data.</text>
</comment>
<dbReference type="AlphaFoldDB" id="A0AA39XKR2"/>